<evidence type="ECO:0000256" key="2">
    <source>
        <dbReference type="SAM" id="MobiDB-lite"/>
    </source>
</evidence>
<dbReference type="VEuPathDB" id="TriTrypDB:LtaPh_1906000"/>
<proteinExistence type="inferred from homology"/>
<sequence>MCPPPPPVSKRFLVLPCSRVRLSLSLPVFCLGLLTFTHNLKRTHTHTHDIPPPPAPPPHPPLLSTPHCQYPTHTSSSMAGITKVAVVANRPKKNVASRKMNKKSRSIAKKEAKSMRGTSSGGAHRRHWRPGTVALREVRKYQRSTELLIARTPFRRLVKEIMSTFKDTMHIRHSAMEAIQEATESYVVGLLGDANLCTIHAKRVTLYPKDLQLALRLRGERT</sequence>
<dbReference type="GO" id="GO:0000786">
    <property type="term" value="C:nucleosome"/>
    <property type="evidence" value="ECO:0007669"/>
    <property type="project" value="InterPro"/>
</dbReference>
<evidence type="ECO:0000313" key="5">
    <source>
        <dbReference type="Proteomes" id="UP000419144"/>
    </source>
</evidence>
<name>A0A640KE30_LEITA</name>
<dbReference type="Proteomes" id="UP000419144">
    <property type="component" value="Unassembled WGS sequence"/>
</dbReference>
<protein>
    <submittedName>
        <fullName evidence="4">Histone h3</fullName>
    </submittedName>
</protein>
<organism evidence="4 5">
    <name type="scientific">Leishmania tarentolae</name>
    <name type="common">Sauroleishmania tarentolae</name>
    <dbReference type="NCBI Taxonomy" id="5689"/>
    <lineage>
        <taxon>Eukaryota</taxon>
        <taxon>Discoba</taxon>
        <taxon>Euglenozoa</taxon>
        <taxon>Kinetoplastea</taxon>
        <taxon>Metakinetoplastina</taxon>
        <taxon>Trypanosomatida</taxon>
        <taxon>Trypanosomatidae</taxon>
        <taxon>Leishmaniinae</taxon>
        <taxon>Leishmania</taxon>
        <taxon>lizard Leishmania</taxon>
    </lineage>
</organism>
<dbReference type="OrthoDB" id="4025405at2759"/>
<dbReference type="GO" id="GO:0030527">
    <property type="term" value="F:structural constituent of chromatin"/>
    <property type="evidence" value="ECO:0007669"/>
    <property type="project" value="InterPro"/>
</dbReference>
<dbReference type="PANTHER" id="PTHR11426">
    <property type="entry name" value="HISTONE H3"/>
    <property type="match status" value="1"/>
</dbReference>
<dbReference type="InterPro" id="IPR009072">
    <property type="entry name" value="Histone-fold"/>
</dbReference>
<dbReference type="InterPro" id="IPR000164">
    <property type="entry name" value="Histone_H3/CENP-A"/>
</dbReference>
<comment type="caution">
    <text evidence="4">The sequence shown here is derived from an EMBL/GenBank/DDBJ whole genome shotgun (WGS) entry which is preliminary data.</text>
</comment>
<dbReference type="GO" id="GO:0046982">
    <property type="term" value="F:protein heterodimerization activity"/>
    <property type="evidence" value="ECO:0007669"/>
    <property type="project" value="InterPro"/>
</dbReference>
<evidence type="ECO:0000259" key="3">
    <source>
        <dbReference type="Pfam" id="PF00125"/>
    </source>
</evidence>
<gene>
    <name evidence="4" type="ORF">LtaPh_1906000</name>
</gene>
<dbReference type="SUPFAM" id="SSF47113">
    <property type="entry name" value="Histone-fold"/>
    <property type="match status" value="1"/>
</dbReference>
<comment type="similarity">
    <text evidence="1">Belongs to the histone H3 family.</text>
</comment>
<evidence type="ECO:0000256" key="1">
    <source>
        <dbReference type="ARBA" id="ARBA00010343"/>
    </source>
</evidence>
<feature type="domain" description="Core Histone H2A/H2B/H3" evidence="3">
    <location>
        <begin position="130"/>
        <end position="217"/>
    </location>
</feature>
<dbReference type="Gene3D" id="1.10.20.10">
    <property type="entry name" value="Histone, subunit A"/>
    <property type="match status" value="1"/>
</dbReference>
<feature type="region of interest" description="Disordered" evidence="2">
    <location>
        <begin position="92"/>
        <end position="126"/>
    </location>
</feature>
<dbReference type="Pfam" id="PF00125">
    <property type="entry name" value="Histone"/>
    <property type="match status" value="1"/>
</dbReference>
<feature type="compositionally biased region" description="Basic residues" evidence="2">
    <location>
        <begin position="92"/>
        <end position="107"/>
    </location>
</feature>
<dbReference type="FunFam" id="1.10.20.10:FF:000077">
    <property type="entry name" value="Histone H3 variant"/>
    <property type="match status" value="1"/>
</dbReference>
<evidence type="ECO:0000313" key="4">
    <source>
        <dbReference type="EMBL" id="GET87950.1"/>
    </source>
</evidence>
<dbReference type="AlphaFoldDB" id="A0A640KE30"/>
<dbReference type="CDD" id="cd22911">
    <property type="entry name" value="HFD_H3"/>
    <property type="match status" value="1"/>
</dbReference>
<reference evidence="4" key="1">
    <citation type="submission" date="2019-11" db="EMBL/GenBank/DDBJ databases">
        <title>Leishmania tarentolae CDS.</title>
        <authorList>
            <person name="Goto Y."/>
            <person name="Yamagishi J."/>
        </authorList>
    </citation>
    <scope>NUCLEOTIDE SEQUENCE [LARGE SCALE GENOMIC DNA]</scope>
    <source>
        <strain evidence="4">Parrot Tar II</strain>
    </source>
</reference>
<accession>A0A640KE30</accession>
<dbReference type="InterPro" id="IPR007125">
    <property type="entry name" value="H2A/H2B/H3"/>
</dbReference>
<dbReference type="SMART" id="SM00428">
    <property type="entry name" value="H3"/>
    <property type="match status" value="1"/>
</dbReference>
<dbReference type="EMBL" id="BLBS01000024">
    <property type="protein sequence ID" value="GET87950.1"/>
    <property type="molecule type" value="Genomic_DNA"/>
</dbReference>
<keyword evidence="5" id="KW-1185">Reference proteome</keyword>
<dbReference type="GO" id="GO:0003677">
    <property type="term" value="F:DNA binding"/>
    <property type="evidence" value="ECO:0007669"/>
    <property type="project" value="InterPro"/>
</dbReference>
<dbReference type="PROSITE" id="PS00959">
    <property type="entry name" value="HISTONE_H3_2"/>
    <property type="match status" value="1"/>
</dbReference>